<proteinExistence type="predicted"/>
<evidence type="ECO:0000313" key="4">
    <source>
        <dbReference type="EMBL" id="CAB4947034.1"/>
    </source>
</evidence>
<dbReference type="EMBL" id="CAEZVK010000090">
    <property type="protein sequence ID" value="CAB4634131.1"/>
    <property type="molecule type" value="Genomic_DNA"/>
</dbReference>
<keyword evidence="1" id="KW-0472">Membrane</keyword>
<feature type="transmembrane region" description="Helical" evidence="1">
    <location>
        <begin position="53"/>
        <end position="74"/>
    </location>
</feature>
<feature type="transmembrane region" description="Helical" evidence="1">
    <location>
        <begin position="201"/>
        <end position="222"/>
    </location>
</feature>
<dbReference type="EMBL" id="CAFBNA010000162">
    <property type="protein sequence ID" value="CAB4947034.1"/>
    <property type="molecule type" value="Genomic_DNA"/>
</dbReference>
<accession>A0A6J6JAP0</accession>
<sequence length="241" mass="25626">MSDTSQGPGWWQASDGKWYPPEQAPGATPPPGQQPAGNRLDVGAALSYGWEKFVANLSTMILIVIIFFGVQFVFTMVVQFVRPSGLIAGLLVTGIILAVGIFIGFMVEAGLVRAALAVTDGRPPEASMMFSTERLAPFAIGAVIVALLSFVGIIACCIGYIVVRLFLLFWAFFVLDPKRNNEPVDAIKNSFNLVSKNAGDVLVFAIVVVLINAVTCGLAIGVTEIAIGYAYRQLNGDPVAA</sequence>
<evidence type="ECO:0000313" key="3">
    <source>
        <dbReference type="EMBL" id="CAB4634131.1"/>
    </source>
</evidence>
<protein>
    <submittedName>
        <fullName evidence="3">Unannotated protein</fullName>
    </submittedName>
</protein>
<keyword evidence="1" id="KW-1133">Transmembrane helix</keyword>
<dbReference type="AlphaFoldDB" id="A0A6J6JAP0"/>
<feature type="transmembrane region" description="Helical" evidence="1">
    <location>
        <begin position="86"/>
        <end position="107"/>
    </location>
</feature>
<reference evidence="3" key="1">
    <citation type="submission" date="2020-05" db="EMBL/GenBank/DDBJ databases">
        <authorList>
            <person name="Chiriac C."/>
            <person name="Salcher M."/>
            <person name="Ghai R."/>
            <person name="Kavagutti S V."/>
        </authorList>
    </citation>
    <scope>NUCLEOTIDE SEQUENCE</scope>
</reference>
<keyword evidence="1" id="KW-0812">Transmembrane</keyword>
<organism evidence="3">
    <name type="scientific">freshwater metagenome</name>
    <dbReference type="NCBI Taxonomy" id="449393"/>
    <lineage>
        <taxon>unclassified sequences</taxon>
        <taxon>metagenomes</taxon>
        <taxon>ecological metagenomes</taxon>
    </lineage>
</organism>
<feature type="transmembrane region" description="Helical" evidence="1">
    <location>
        <begin position="138"/>
        <end position="171"/>
    </location>
</feature>
<gene>
    <name evidence="2" type="ORF">UFOPK1827_00317</name>
    <name evidence="3" type="ORF">UFOPK2000_00913</name>
    <name evidence="4" type="ORF">UFOPK3708_01777</name>
</gene>
<name>A0A6J6JAP0_9ZZZZ</name>
<evidence type="ECO:0000313" key="2">
    <source>
        <dbReference type="EMBL" id="CAB4597080.1"/>
    </source>
</evidence>
<evidence type="ECO:0000256" key="1">
    <source>
        <dbReference type="SAM" id="Phobius"/>
    </source>
</evidence>
<dbReference type="EMBL" id="CAEZUO010000008">
    <property type="protein sequence ID" value="CAB4597080.1"/>
    <property type="molecule type" value="Genomic_DNA"/>
</dbReference>